<evidence type="ECO:0000313" key="3">
    <source>
        <dbReference type="Proteomes" id="UP001178507"/>
    </source>
</evidence>
<organism evidence="2 3">
    <name type="scientific">Effrenium voratum</name>
    <dbReference type="NCBI Taxonomy" id="2562239"/>
    <lineage>
        <taxon>Eukaryota</taxon>
        <taxon>Sar</taxon>
        <taxon>Alveolata</taxon>
        <taxon>Dinophyceae</taxon>
        <taxon>Suessiales</taxon>
        <taxon>Symbiodiniaceae</taxon>
        <taxon>Effrenium</taxon>
    </lineage>
</organism>
<evidence type="ECO:0000256" key="1">
    <source>
        <dbReference type="SAM" id="MobiDB-lite"/>
    </source>
</evidence>
<reference evidence="2" key="1">
    <citation type="submission" date="2023-08" db="EMBL/GenBank/DDBJ databases">
        <authorList>
            <person name="Chen Y."/>
            <person name="Shah S."/>
            <person name="Dougan E. K."/>
            <person name="Thang M."/>
            <person name="Chan C."/>
        </authorList>
    </citation>
    <scope>NUCLEOTIDE SEQUENCE</scope>
</reference>
<dbReference type="AlphaFoldDB" id="A0AA36IDY5"/>
<keyword evidence="3" id="KW-1185">Reference proteome</keyword>
<dbReference type="EMBL" id="CAUJNA010001174">
    <property type="protein sequence ID" value="CAJ1384971.1"/>
    <property type="molecule type" value="Genomic_DNA"/>
</dbReference>
<accession>A0AA36IDY5</accession>
<dbReference type="Proteomes" id="UP001178507">
    <property type="component" value="Unassembled WGS sequence"/>
</dbReference>
<proteinExistence type="predicted"/>
<comment type="caution">
    <text evidence="2">The sequence shown here is derived from an EMBL/GenBank/DDBJ whole genome shotgun (WGS) entry which is preliminary data.</text>
</comment>
<sequence length="101" mass="11185">MAELAEATEPQATEAEACVAHDAFMFPSALKPTDLQLEDESSEEDEDTDGPNDQGVMSSIYSSKMFSDPEEYEKWKNRGWRAVQCCGGALLVLALIFDEMD</sequence>
<evidence type="ECO:0000313" key="2">
    <source>
        <dbReference type="EMBL" id="CAJ1384971.1"/>
    </source>
</evidence>
<gene>
    <name evidence="2" type="ORF">EVOR1521_LOCUS11685</name>
</gene>
<protein>
    <submittedName>
        <fullName evidence="2">Uncharacterized protein</fullName>
    </submittedName>
</protein>
<feature type="compositionally biased region" description="Acidic residues" evidence="1">
    <location>
        <begin position="36"/>
        <end position="50"/>
    </location>
</feature>
<feature type="region of interest" description="Disordered" evidence="1">
    <location>
        <begin position="31"/>
        <end position="60"/>
    </location>
</feature>
<name>A0AA36IDY5_9DINO</name>